<name>A0A370LC72_9HYPH</name>
<dbReference type="PANTHER" id="PTHR42792:SF2">
    <property type="entry name" value="FLAGELLIN"/>
    <property type="match status" value="1"/>
</dbReference>
<dbReference type="PANTHER" id="PTHR42792">
    <property type="entry name" value="FLAGELLIN"/>
    <property type="match status" value="1"/>
</dbReference>
<dbReference type="InterPro" id="IPR001492">
    <property type="entry name" value="Flagellin"/>
</dbReference>
<organism evidence="7 8">
    <name type="scientific">Bosea caraganae</name>
    <dbReference type="NCBI Taxonomy" id="2763117"/>
    <lineage>
        <taxon>Bacteria</taxon>
        <taxon>Pseudomonadati</taxon>
        <taxon>Pseudomonadota</taxon>
        <taxon>Alphaproteobacteria</taxon>
        <taxon>Hyphomicrobiales</taxon>
        <taxon>Boseaceae</taxon>
        <taxon>Bosea</taxon>
    </lineage>
</organism>
<keyword evidence="7" id="KW-0282">Flagellum</keyword>
<comment type="subcellular location">
    <subcellularLocation>
        <location evidence="3">Secreted</location>
    </subcellularLocation>
    <subcellularLocation>
        <location evidence="3">Bacterial flagellum</location>
    </subcellularLocation>
</comment>
<dbReference type="Gene3D" id="1.20.1330.10">
    <property type="entry name" value="f41 fragment of flagellin, N-terminal domain"/>
    <property type="match status" value="1"/>
</dbReference>
<feature type="domain" description="Flagellin N-terminal" evidence="5">
    <location>
        <begin position="17"/>
        <end position="147"/>
    </location>
</feature>
<dbReference type="GO" id="GO:0009288">
    <property type="term" value="C:bacterial-type flagellum"/>
    <property type="evidence" value="ECO:0007669"/>
    <property type="project" value="UniProtKB-SubCell"/>
</dbReference>
<comment type="caution">
    <text evidence="7">The sequence shown here is derived from an EMBL/GenBank/DDBJ whole genome shotgun (WGS) entry which is preliminary data.</text>
</comment>
<dbReference type="Pfam" id="PF00669">
    <property type="entry name" value="Flagellin_N"/>
    <property type="match status" value="1"/>
</dbReference>
<feature type="signal peptide" evidence="4">
    <location>
        <begin position="1"/>
        <end position="23"/>
    </location>
</feature>
<evidence type="ECO:0000256" key="4">
    <source>
        <dbReference type="SAM" id="SignalP"/>
    </source>
</evidence>
<proteinExistence type="inferred from homology"/>
<comment type="similarity">
    <text evidence="1 3">Belongs to the bacterial flagellin family.</text>
</comment>
<dbReference type="GO" id="GO:0005576">
    <property type="term" value="C:extracellular region"/>
    <property type="evidence" value="ECO:0007669"/>
    <property type="project" value="UniProtKB-SubCell"/>
</dbReference>
<dbReference type="Proteomes" id="UP000255207">
    <property type="component" value="Unassembled WGS sequence"/>
</dbReference>
<reference evidence="8" key="1">
    <citation type="submission" date="2018-07" db="EMBL/GenBank/DDBJ databases">
        <authorList>
            <person name="Safronova V.I."/>
            <person name="Chirak E.R."/>
            <person name="Sazanova A.L."/>
        </authorList>
    </citation>
    <scope>NUCLEOTIDE SEQUENCE [LARGE SCALE GENOMIC DNA]</scope>
    <source>
        <strain evidence="8">RCAM04685</strain>
    </source>
</reference>
<keyword evidence="8" id="KW-1185">Reference proteome</keyword>
<keyword evidence="7" id="KW-0969">Cilium</keyword>
<dbReference type="InterPro" id="IPR001029">
    <property type="entry name" value="Flagellin_N"/>
</dbReference>
<keyword evidence="7" id="KW-0966">Cell projection</keyword>
<sequence>MFPFTPMRNIPMTSLLTNSSAMTALQTLSMTNKNLATTQSRISTGQRVATASDNAAYWSIATTMRSDNKALGAVQDALGLGAATIDTMYTGLSATDDIMSDLKAKLVTARTPGVDRAKVQSDIDNMLSDLKSSADSSVFNSENWLSVNSADPDYNAVKSVVSSFSRAGGVVSIDTVDVDLNSIKLYDSTNDATFTAGTYQTTGVAAYDAATVGDPAAVPPTTTGVISVTVGTAAAVEIAVSQSDTTKDIANKINKLGIEGLTVGISEDGKTLQFSSRSEEDIDIDGQTGTGGLADVTLTAAADADTKTEKGILDKTYDAFRDGAWEEFSISSINISELTDSTADLQTLETYILAVDGASKELADAATNLGAIKNRVDRQQDFVKSMVDSIDRGIGQLVDADMNAESTRLQALQVQQQLGIQALSIANGNSQSILSLFRG</sequence>
<gene>
    <name evidence="7" type="ORF">DWE98_02450</name>
</gene>
<dbReference type="Pfam" id="PF00700">
    <property type="entry name" value="Flagellin_C"/>
    <property type="match status" value="1"/>
</dbReference>
<comment type="function">
    <text evidence="3">Flagellin is the subunit protein which polymerizes to form the filaments of bacterial flagella.</text>
</comment>
<dbReference type="AlphaFoldDB" id="A0A370LC72"/>
<evidence type="ECO:0000259" key="5">
    <source>
        <dbReference type="Pfam" id="PF00669"/>
    </source>
</evidence>
<feature type="chain" id="PRO_5030068593" description="Flagellin" evidence="4">
    <location>
        <begin position="24"/>
        <end position="439"/>
    </location>
</feature>
<evidence type="ECO:0000256" key="2">
    <source>
        <dbReference type="ARBA" id="ARBA00023143"/>
    </source>
</evidence>
<dbReference type="OrthoDB" id="8328560at2"/>
<dbReference type="SUPFAM" id="SSF64518">
    <property type="entry name" value="Phase 1 flagellin"/>
    <property type="match status" value="1"/>
</dbReference>
<dbReference type="InterPro" id="IPR046358">
    <property type="entry name" value="Flagellin_C"/>
</dbReference>
<keyword evidence="3" id="KW-0964">Secreted</keyword>
<keyword evidence="4" id="KW-0732">Signal</keyword>
<evidence type="ECO:0000259" key="6">
    <source>
        <dbReference type="Pfam" id="PF00700"/>
    </source>
</evidence>
<evidence type="ECO:0000256" key="3">
    <source>
        <dbReference type="RuleBase" id="RU362073"/>
    </source>
</evidence>
<evidence type="ECO:0000256" key="1">
    <source>
        <dbReference type="ARBA" id="ARBA00005709"/>
    </source>
</evidence>
<accession>A0A370LC72</accession>
<keyword evidence="2 3" id="KW-0975">Bacterial flagellum</keyword>
<dbReference type="GO" id="GO:0005198">
    <property type="term" value="F:structural molecule activity"/>
    <property type="evidence" value="ECO:0007669"/>
    <property type="project" value="UniProtKB-UniRule"/>
</dbReference>
<dbReference type="EMBL" id="QQTP01000001">
    <property type="protein sequence ID" value="RDJ29430.1"/>
    <property type="molecule type" value="Genomic_DNA"/>
</dbReference>
<protein>
    <recommendedName>
        <fullName evidence="3">Flagellin</fullName>
    </recommendedName>
</protein>
<feature type="domain" description="Flagellin C-terminal" evidence="6">
    <location>
        <begin position="354"/>
        <end position="437"/>
    </location>
</feature>
<evidence type="ECO:0000313" key="7">
    <source>
        <dbReference type="EMBL" id="RDJ29430.1"/>
    </source>
</evidence>
<evidence type="ECO:0000313" key="8">
    <source>
        <dbReference type="Proteomes" id="UP000255207"/>
    </source>
</evidence>